<keyword evidence="7" id="KW-0998">Cell outer membrane</keyword>
<comment type="caution">
    <text evidence="9">The sequence shown here is derived from an EMBL/GenBank/DDBJ whole genome shotgun (WGS) entry which is preliminary data.</text>
</comment>
<sequence>MKMRFLSALVIFGLSNAASAENLLDIYRQAQGKDPQLQQAKAQRDAAFEKINETDAANLPQINLGADANYLKTNQNDVKTAGSAGASIGLSQSLFRRSNWLNSDITAKQATQSDVNYNLEQQSLILRTANAYFAVLSAKDTLEYVKANQEALKRQLEETQQRYNVGMTAITDVHEAQAAYDLATADVITAENNLTNSYEGLRQLTGSEYKTLDVLDTQRFSPAALSDGSDVWMKRAEDGNLSLNLQRINKDIAKQQIDLAKTGHEPTVDLTASLGSTYTDYKNTGASYEDGTLNSANVGVQFNMPLYSGGAIDSRVKQAQFNFVAASESLEQTYRSVQADLYRGYNDVTAAIGSVNAYQQSVVSAESALTATRAGYEVGTRTIVDLLDATRNLYSAKQMLSAARYNFILKQLQLKQIAGTLQEQDLVDVNSGLAKG</sequence>
<evidence type="ECO:0000256" key="7">
    <source>
        <dbReference type="ARBA" id="ARBA00023237"/>
    </source>
</evidence>
<evidence type="ECO:0000256" key="5">
    <source>
        <dbReference type="ARBA" id="ARBA00022692"/>
    </source>
</evidence>
<keyword evidence="6" id="KW-0472">Membrane</keyword>
<feature type="signal peptide" evidence="8">
    <location>
        <begin position="1"/>
        <end position="20"/>
    </location>
</feature>
<dbReference type="NCBIfam" id="NF007002">
    <property type="entry name" value="PRK09465.1"/>
    <property type="match status" value="1"/>
</dbReference>
<keyword evidence="4" id="KW-1134">Transmembrane beta strand</keyword>
<dbReference type="Proteomes" id="UP001595692">
    <property type="component" value="Unassembled WGS sequence"/>
</dbReference>
<gene>
    <name evidence="9" type="primary">tolC</name>
    <name evidence="9" type="ORF">ACFOSS_00220</name>
</gene>
<keyword evidence="5" id="KW-0812">Transmembrane</keyword>
<comment type="similarity">
    <text evidence="2">Belongs to the outer membrane factor (OMF) (TC 1.B.17) family.</text>
</comment>
<evidence type="ECO:0000313" key="9">
    <source>
        <dbReference type="EMBL" id="MFC3911891.1"/>
    </source>
</evidence>
<dbReference type="Gene3D" id="1.20.1600.10">
    <property type="entry name" value="Outer membrane efflux proteins (OEP)"/>
    <property type="match status" value="1"/>
</dbReference>
<dbReference type="InterPro" id="IPR058622">
    <property type="entry name" value="TolC"/>
</dbReference>
<dbReference type="Pfam" id="PF02321">
    <property type="entry name" value="OEP"/>
    <property type="match status" value="2"/>
</dbReference>
<dbReference type="PANTHER" id="PTHR30026">
    <property type="entry name" value="OUTER MEMBRANE PROTEIN TOLC"/>
    <property type="match status" value="1"/>
</dbReference>
<evidence type="ECO:0000256" key="6">
    <source>
        <dbReference type="ARBA" id="ARBA00023136"/>
    </source>
</evidence>
<reference evidence="10" key="1">
    <citation type="journal article" date="2019" name="Int. J. Syst. Evol. Microbiol.">
        <title>The Global Catalogue of Microorganisms (GCM) 10K type strain sequencing project: providing services to taxonomists for standard genome sequencing and annotation.</title>
        <authorList>
            <consortium name="The Broad Institute Genomics Platform"/>
            <consortium name="The Broad Institute Genome Sequencing Center for Infectious Disease"/>
            <person name="Wu L."/>
            <person name="Ma J."/>
        </authorList>
    </citation>
    <scope>NUCLEOTIDE SEQUENCE [LARGE SCALE GENOMIC DNA]</scope>
    <source>
        <strain evidence="10">CCUG 54939</strain>
    </source>
</reference>
<accession>A0ABV8CIA6</accession>
<comment type="subcellular location">
    <subcellularLocation>
        <location evidence="1">Cell outer membrane</location>
    </subcellularLocation>
</comment>
<dbReference type="RefSeq" id="WP_377149686.1">
    <property type="nucleotide sequence ID" value="NZ_JBHSAF010000001.1"/>
</dbReference>
<dbReference type="NCBIfam" id="TIGR01844">
    <property type="entry name" value="type_I_sec_TolC"/>
    <property type="match status" value="1"/>
</dbReference>
<evidence type="ECO:0000313" key="10">
    <source>
        <dbReference type="Proteomes" id="UP001595692"/>
    </source>
</evidence>
<dbReference type="EMBL" id="JBHSAF010000001">
    <property type="protein sequence ID" value="MFC3911891.1"/>
    <property type="molecule type" value="Genomic_DNA"/>
</dbReference>
<name>A0ABV8CIA6_9GAMM</name>
<keyword evidence="3" id="KW-0813">Transport</keyword>
<evidence type="ECO:0000256" key="2">
    <source>
        <dbReference type="ARBA" id="ARBA00007613"/>
    </source>
</evidence>
<evidence type="ECO:0000256" key="3">
    <source>
        <dbReference type="ARBA" id="ARBA00022448"/>
    </source>
</evidence>
<organism evidence="9 10">
    <name type="scientific">Pseudaeromonas sharmana</name>
    <dbReference type="NCBI Taxonomy" id="328412"/>
    <lineage>
        <taxon>Bacteria</taxon>
        <taxon>Pseudomonadati</taxon>
        <taxon>Pseudomonadota</taxon>
        <taxon>Gammaproteobacteria</taxon>
        <taxon>Aeromonadales</taxon>
        <taxon>Aeromonadaceae</taxon>
        <taxon>Pseudaeromonas</taxon>
    </lineage>
</organism>
<dbReference type="SUPFAM" id="SSF56954">
    <property type="entry name" value="Outer membrane efflux proteins (OEP)"/>
    <property type="match status" value="1"/>
</dbReference>
<proteinExistence type="inferred from homology"/>
<dbReference type="PANTHER" id="PTHR30026:SF20">
    <property type="entry name" value="OUTER MEMBRANE PROTEIN TOLC"/>
    <property type="match status" value="1"/>
</dbReference>
<keyword evidence="10" id="KW-1185">Reference proteome</keyword>
<dbReference type="InterPro" id="IPR010130">
    <property type="entry name" value="T1SS_OMP_TolC"/>
</dbReference>
<feature type="chain" id="PRO_5045573508" evidence="8">
    <location>
        <begin position="21"/>
        <end position="436"/>
    </location>
</feature>
<evidence type="ECO:0000256" key="8">
    <source>
        <dbReference type="SAM" id="SignalP"/>
    </source>
</evidence>
<keyword evidence="8" id="KW-0732">Signal</keyword>
<protein>
    <submittedName>
        <fullName evidence="9">Outer membrane channel protein TolC</fullName>
    </submittedName>
</protein>
<dbReference type="InterPro" id="IPR003423">
    <property type="entry name" value="OMP_efflux"/>
</dbReference>
<dbReference type="InterPro" id="IPR051906">
    <property type="entry name" value="TolC-like"/>
</dbReference>
<evidence type="ECO:0000256" key="4">
    <source>
        <dbReference type="ARBA" id="ARBA00022452"/>
    </source>
</evidence>
<evidence type="ECO:0000256" key="1">
    <source>
        <dbReference type="ARBA" id="ARBA00004442"/>
    </source>
</evidence>